<dbReference type="PROSITE" id="PS50089">
    <property type="entry name" value="ZF_RING_2"/>
    <property type="match status" value="1"/>
</dbReference>
<dbReference type="PANTHER" id="PTHR22937">
    <property type="entry name" value="E3 UBIQUITIN-PROTEIN LIGASE RNF165"/>
    <property type="match status" value="1"/>
</dbReference>
<organism evidence="11">
    <name type="scientific">Solanum lycopersicum</name>
    <name type="common">Tomato</name>
    <name type="synonym">Lycopersicon esculentum</name>
    <dbReference type="NCBI Taxonomy" id="4081"/>
    <lineage>
        <taxon>Eukaryota</taxon>
        <taxon>Viridiplantae</taxon>
        <taxon>Streptophyta</taxon>
        <taxon>Embryophyta</taxon>
        <taxon>Tracheophyta</taxon>
        <taxon>Spermatophyta</taxon>
        <taxon>Magnoliopsida</taxon>
        <taxon>eudicotyledons</taxon>
        <taxon>Gunneridae</taxon>
        <taxon>Pentapetalae</taxon>
        <taxon>asterids</taxon>
        <taxon>lamiids</taxon>
        <taxon>Solanales</taxon>
        <taxon>Solanaceae</taxon>
        <taxon>Solanoideae</taxon>
        <taxon>Solaneae</taxon>
        <taxon>Solanum</taxon>
        <taxon>Solanum subgen. Lycopersicon</taxon>
    </lineage>
</organism>
<keyword evidence="4" id="KW-0479">Metal-binding</keyword>
<keyword evidence="12" id="KW-1185">Reference proteome</keyword>
<evidence type="ECO:0000256" key="6">
    <source>
        <dbReference type="ARBA" id="ARBA00022786"/>
    </source>
</evidence>
<protein>
    <recommendedName>
        <fullName evidence="2">RING-type E3 ubiquitin transferase</fullName>
        <ecNumber evidence="2">2.3.2.27</ecNumber>
    </recommendedName>
</protein>
<dbReference type="Gramene" id="Solyc12g040390.2.1">
    <property type="protein sequence ID" value="Solyc12g040390.2.1"/>
    <property type="gene ID" value="Solyc12g040390.2"/>
</dbReference>
<dbReference type="Proteomes" id="UP000004994">
    <property type="component" value="Chromosome 12"/>
</dbReference>
<feature type="compositionally biased region" description="Basic and acidic residues" evidence="9">
    <location>
        <begin position="20"/>
        <end position="34"/>
    </location>
</feature>
<keyword evidence="6" id="KW-0833">Ubl conjugation pathway</keyword>
<keyword evidence="5 8" id="KW-0863">Zinc-finger</keyword>
<evidence type="ECO:0000256" key="2">
    <source>
        <dbReference type="ARBA" id="ARBA00012483"/>
    </source>
</evidence>
<evidence type="ECO:0000256" key="1">
    <source>
        <dbReference type="ARBA" id="ARBA00000900"/>
    </source>
</evidence>
<dbReference type="InParanoid" id="A0A3Q7J8V3"/>
<dbReference type="SUPFAM" id="SSF57850">
    <property type="entry name" value="RING/U-box"/>
    <property type="match status" value="1"/>
</dbReference>
<evidence type="ECO:0000256" key="9">
    <source>
        <dbReference type="SAM" id="MobiDB-lite"/>
    </source>
</evidence>
<dbReference type="InterPro" id="IPR001841">
    <property type="entry name" value="Znf_RING"/>
</dbReference>
<evidence type="ECO:0000313" key="12">
    <source>
        <dbReference type="Proteomes" id="UP000004994"/>
    </source>
</evidence>
<feature type="compositionally biased region" description="Polar residues" evidence="9">
    <location>
        <begin position="40"/>
        <end position="51"/>
    </location>
</feature>
<dbReference type="InterPro" id="IPR013083">
    <property type="entry name" value="Znf_RING/FYVE/PHD"/>
</dbReference>
<reference evidence="11" key="1">
    <citation type="journal article" date="2012" name="Nature">
        <title>The tomato genome sequence provides insights into fleshy fruit evolution.</title>
        <authorList>
            <consortium name="Tomato Genome Consortium"/>
        </authorList>
    </citation>
    <scope>NUCLEOTIDE SEQUENCE [LARGE SCALE GENOMIC DNA]</scope>
    <source>
        <strain evidence="11">cv. Heinz 1706</strain>
    </source>
</reference>
<dbReference type="SMART" id="SM00744">
    <property type="entry name" value="RINGv"/>
    <property type="match status" value="1"/>
</dbReference>
<name>A0A3Q7J8V3_SOLLC</name>
<dbReference type="GO" id="GO:0061630">
    <property type="term" value="F:ubiquitin protein ligase activity"/>
    <property type="evidence" value="ECO:0000318"/>
    <property type="project" value="GO_Central"/>
</dbReference>
<evidence type="ECO:0000313" key="11">
    <source>
        <dbReference type="EnsemblPlants" id="Solyc12g040390.2.1"/>
    </source>
</evidence>
<dbReference type="SMR" id="A0A3Q7J8V3"/>
<feature type="region of interest" description="Disordered" evidence="9">
    <location>
        <begin position="1"/>
        <end position="52"/>
    </location>
</feature>
<accession>A0A3Q7J8V3</accession>
<dbReference type="InterPro" id="IPR045191">
    <property type="entry name" value="MBR1/2-like"/>
</dbReference>
<reference evidence="11" key="2">
    <citation type="submission" date="2019-01" db="UniProtKB">
        <authorList>
            <consortium name="EnsemblPlants"/>
        </authorList>
    </citation>
    <scope>IDENTIFICATION</scope>
    <source>
        <strain evidence="11">cv. Heinz 1706</strain>
    </source>
</reference>
<evidence type="ECO:0000256" key="5">
    <source>
        <dbReference type="ARBA" id="ARBA00022771"/>
    </source>
</evidence>
<comment type="catalytic activity">
    <reaction evidence="1">
        <text>S-ubiquitinyl-[E2 ubiquitin-conjugating enzyme]-L-cysteine + [acceptor protein]-L-lysine = [E2 ubiquitin-conjugating enzyme]-L-cysteine + N(6)-ubiquitinyl-[acceptor protein]-L-lysine.</text>
        <dbReference type="EC" id="2.3.2.27"/>
    </reaction>
</comment>
<dbReference type="PANTHER" id="PTHR22937:SF122">
    <property type="entry name" value="RING-TYPE E3 UBIQUITIN TRANSFERASE"/>
    <property type="match status" value="1"/>
</dbReference>
<dbReference type="Gene3D" id="3.30.40.10">
    <property type="entry name" value="Zinc/RING finger domain, C3HC4 (zinc finger)"/>
    <property type="match status" value="1"/>
</dbReference>
<dbReference type="AlphaFoldDB" id="A0A3Q7J8V3"/>
<dbReference type="Pfam" id="PF13639">
    <property type="entry name" value="zf-RING_2"/>
    <property type="match status" value="1"/>
</dbReference>
<dbReference type="GO" id="GO:0008270">
    <property type="term" value="F:zinc ion binding"/>
    <property type="evidence" value="ECO:0007669"/>
    <property type="project" value="UniProtKB-KW"/>
</dbReference>
<dbReference type="SMART" id="SM00184">
    <property type="entry name" value="RING"/>
    <property type="match status" value="1"/>
</dbReference>
<feature type="domain" description="RING-type" evidence="10">
    <location>
        <begin position="283"/>
        <end position="324"/>
    </location>
</feature>
<dbReference type="EnsemblPlants" id="Solyc12g040390.2.1">
    <property type="protein sequence ID" value="Solyc12g040390.2.1"/>
    <property type="gene ID" value="Solyc12g040390.2"/>
</dbReference>
<dbReference type="InterPro" id="IPR011016">
    <property type="entry name" value="Znf_RING-CH"/>
</dbReference>
<dbReference type="PaxDb" id="4081-Solyc12g040390.1.1"/>
<evidence type="ECO:0000256" key="4">
    <source>
        <dbReference type="ARBA" id="ARBA00022723"/>
    </source>
</evidence>
<evidence type="ECO:0000259" key="10">
    <source>
        <dbReference type="PROSITE" id="PS50089"/>
    </source>
</evidence>
<sequence length="331" mass="37623">MAQSILMPGRSFTMSRNQARNKETRSKNQKNPEKKIKRNPINSTISSTHEWPTTPIAKKKKNFTPFRCVGCRETSQLSVPAPIADSQSKKKKKKLRTKTLNFFDGDFDDFVVSRKPHSSKGRVDADKITPKEQSMQRMVTGSEDYPVLDTATLERPHSRADWFGFGHHSHFDFSEGLSEFVMLQNSFMGGRTDCPDRYRSLRLNVDNMSYEASHFLGSLCPCNSICVLTISSLCLQELVELGDRIGYVSTGLKENEITQCVRRTKPVSLNNFSHLHTVVEKNCSICQEEYEADDEMGKLGCGHFYHIDCIKQWLMHKNNCPVCKSVAMSTC</sequence>
<evidence type="ECO:0000256" key="3">
    <source>
        <dbReference type="ARBA" id="ARBA00022679"/>
    </source>
</evidence>
<evidence type="ECO:0000256" key="8">
    <source>
        <dbReference type="PROSITE-ProRule" id="PRU00175"/>
    </source>
</evidence>
<proteinExistence type="predicted"/>
<keyword evidence="7" id="KW-0862">Zinc</keyword>
<evidence type="ECO:0000256" key="7">
    <source>
        <dbReference type="ARBA" id="ARBA00022833"/>
    </source>
</evidence>
<dbReference type="EC" id="2.3.2.27" evidence="2"/>
<dbReference type="OMA" id="GIYDQYQ"/>
<keyword evidence="3" id="KW-0808">Transferase</keyword>